<keyword evidence="2" id="KW-0812">Transmembrane</keyword>
<keyword evidence="5" id="KW-1185">Reference proteome</keyword>
<organism evidence="4 5">
    <name type="scientific">Halapricum salinum</name>
    <dbReference type="NCBI Taxonomy" id="1457250"/>
    <lineage>
        <taxon>Archaea</taxon>
        <taxon>Methanobacteriati</taxon>
        <taxon>Methanobacteriota</taxon>
        <taxon>Stenosarchaea group</taxon>
        <taxon>Halobacteria</taxon>
        <taxon>Halobacteriales</taxon>
        <taxon>Haloarculaceae</taxon>
        <taxon>Halapricum</taxon>
    </lineage>
</organism>
<evidence type="ECO:0000256" key="1">
    <source>
        <dbReference type="SAM" id="MobiDB-lite"/>
    </source>
</evidence>
<sequence>MILFGLSLITIVGLIWLGGLAVFIIRRFREQELTTSHVPAIILLGLGLTAGFGTVVGYELADRELNGVEYTAQAEQPPSERSSADQETPPDTPERLTTSIPGTEMGGPYEFDELSPDAQRVFLSTLESAGAYTTRTSPAEFQDESPTDVGGPGYAFVRYDSAWYKLTADAGGGPLAGLRYIPLLFGVFVTFIALLAGWITYLTFGTQGVP</sequence>
<feature type="domain" description="DUF7979" evidence="3">
    <location>
        <begin position="106"/>
        <end position="167"/>
    </location>
</feature>
<dbReference type="Proteomes" id="UP000296706">
    <property type="component" value="Chromosome"/>
</dbReference>
<evidence type="ECO:0000256" key="2">
    <source>
        <dbReference type="SAM" id="Phobius"/>
    </source>
</evidence>
<dbReference type="AlphaFoldDB" id="A0A4D6H9Z5"/>
<dbReference type="EMBL" id="CP031310">
    <property type="protein sequence ID" value="QCC49862.1"/>
    <property type="molecule type" value="Genomic_DNA"/>
</dbReference>
<evidence type="ECO:0000259" key="3">
    <source>
        <dbReference type="Pfam" id="PF25934"/>
    </source>
</evidence>
<dbReference type="Pfam" id="PF25934">
    <property type="entry name" value="DUF7979"/>
    <property type="match status" value="1"/>
</dbReference>
<gene>
    <name evidence="4" type="ORF">DV733_00870</name>
</gene>
<feature type="transmembrane region" description="Helical" evidence="2">
    <location>
        <begin position="6"/>
        <end position="25"/>
    </location>
</feature>
<keyword evidence="2" id="KW-0472">Membrane</keyword>
<evidence type="ECO:0000313" key="4">
    <source>
        <dbReference type="EMBL" id="QCC49862.1"/>
    </source>
</evidence>
<proteinExistence type="predicted"/>
<reference evidence="4 5" key="1">
    <citation type="journal article" date="2019" name="Nat. Commun.">
        <title>A new type of DNA phosphorothioation-based antiviral system in archaea.</title>
        <authorList>
            <person name="Xiong L."/>
            <person name="Liu S."/>
            <person name="Chen S."/>
            <person name="Xiao Y."/>
            <person name="Zhu B."/>
            <person name="Gao Y."/>
            <person name="Zhang Y."/>
            <person name="Chen B."/>
            <person name="Luo J."/>
            <person name="Deng Z."/>
            <person name="Chen X."/>
            <person name="Wang L."/>
            <person name="Chen S."/>
        </authorList>
    </citation>
    <scope>NUCLEOTIDE SEQUENCE [LARGE SCALE GENOMIC DNA]</scope>
    <source>
        <strain evidence="4 5">CBA1105</strain>
    </source>
</reference>
<evidence type="ECO:0000313" key="5">
    <source>
        <dbReference type="Proteomes" id="UP000296706"/>
    </source>
</evidence>
<protein>
    <recommendedName>
        <fullName evidence="3">DUF7979 domain-containing protein</fullName>
    </recommendedName>
</protein>
<feature type="region of interest" description="Disordered" evidence="1">
    <location>
        <begin position="72"/>
        <end position="109"/>
    </location>
</feature>
<dbReference type="RefSeq" id="WP_049993306.1">
    <property type="nucleotide sequence ID" value="NZ_CP031310.1"/>
</dbReference>
<dbReference type="InterPro" id="IPR058285">
    <property type="entry name" value="DUF7979"/>
</dbReference>
<feature type="transmembrane region" description="Helical" evidence="2">
    <location>
        <begin position="37"/>
        <end position="58"/>
    </location>
</feature>
<dbReference type="OrthoDB" id="330733at2157"/>
<dbReference type="KEGG" id="hsn:DV733_00870"/>
<accession>A0A4D6H9Z5</accession>
<dbReference type="GeneID" id="39846377"/>
<feature type="transmembrane region" description="Helical" evidence="2">
    <location>
        <begin position="180"/>
        <end position="204"/>
    </location>
</feature>
<name>A0A4D6H9Z5_9EURY</name>
<keyword evidence="2" id="KW-1133">Transmembrane helix</keyword>